<accession>A0A6C0IFP0</accession>
<dbReference type="EMBL" id="MN740172">
    <property type="protein sequence ID" value="QHT91954.1"/>
    <property type="molecule type" value="Genomic_DNA"/>
</dbReference>
<proteinExistence type="predicted"/>
<evidence type="ECO:0000313" key="2">
    <source>
        <dbReference type="EMBL" id="QHT91954.1"/>
    </source>
</evidence>
<feature type="coiled-coil region" evidence="1">
    <location>
        <begin position="74"/>
        <end position="101"/>
    </location>
</feature>
<keyword evidence="1" id="KW-0175">Coiled coil</keyword>
<name>A0A6C0IFP0_9ZZZZ</name>
<dbReference type="AlphaFoldDB" id="A0A6C0IFP0"/>
<organism evidence="2">
    <name type="scientific">viral metagenome</name>
    <dbReference type="NCBI Taxonomy" id="1070528"/>
    <lineage>
        <taxon>unclassified sequences</taxon>
        <taxon>metagenomes</taxon>
        <taxon>organismal metagenomes</taxon>
    </lineage>
</organism>
<sequence>MIAPSSIIKTQHKYNSHPMYCEFCGKCYKTIVNLNKHILLCEVVKRSINKHTDNPIDKSINEKLPSQENMYKIIETLTIKYNKLEEKMEELQKWVDKKKKKINIIDWLNENDKIQPTYEFDSIFDKINITQKTIDYLFTNNFYDTVNEILVNFYNSNPEIPLFAFNQKSNIIYVFNKNNDQQSSWKEISKDQVVDFLDKLQTKITRCLKEWKKIHEDKVRNDNKFSELYSKTIIKIMDVKFNNETTITRYKSLLYNKIKVDMKNLIEYEYEF</sequence>
<reference evidence="2" key="1">
    <citation type="journal article" date="2020" name="Nature">
        <title>Giant virus diversity and host interactions through global metagenomics.</title>
        <authorList>
            <person name="Schulz F."/>
            <person name="Roux S."/>
            <person name="Paez-Espino D."/>
            <person name="Jungbluth S."/>
            <person name="Walsh D.A."/>
            <person name="Denef V.J."/>
            <person name="McMahon K.D."/>
            <person name="Konstantinidis K.T."/>
            <person name="Eloe-Fadrosh E.A."/>
            <person name="Kyrpides N.C."/>
            <person name="Woyke T."/>
        </authorList>
    </citation>
    <scope>NUCLEOTIDE SEQUENCE</scope>
    <source>
        <strain evidence="2">GVMAG-M-3300023184-86</strain>
    </source>
</reference>
<evidence type="ECO:0000256" key="1">
    <source>
        <dbReference type="SAM" id="Coils"/>
    </source>
</evidence>
<protein>
    <submittedName>
        <fullName evidence="2">Uncharacterized protein</fullName>
    </submittedName>
</protein>